<accession>C7CC98</accession>
<dbReference type="HOGENOM" id="CLU_2409844_0_0_5"/>
<dbReference type="Proteomes" id="UP000008070">
    <property type="component" value="Chromosome"/>
</dbReference>
<dbReference type="GeneID" id="72988090"/>
<reference evidence="2" key="1">
    <citation type="journal article" date="2009" name="PLoS ONE">
        <title>Methylobacterium genome sequences: a reference blueprint to investigate microbial metabolism of C1 compounds from natural and industrial sources.</title>
        <authorList>
            <person name="Vuilleumier S."/>
            <person name="Chistoserdova L."/>
            <person name="Lee M.-C."/>
            <person name="Bringel F."/>
            <person name="Lajus A."/>
            <person name="Zhou Y."/>
            <person name="Gourion B."/>
            <person name="Barbe V."/>
            <person name="Chang J."/>
            <person name="Cruveiller S."/>
            <person name="Dossat C."/>
            <person name="Gillett W."/>
            <person name="Gruffaz C."/>
            <person name="Haugen E."/>
            <person name="Hourcade E."/>
            <person name="Levy R."/>
            <person name="Mangenot S."/>
            <person name="Muller E."/>
            <person name="Nadalig T."/>
            <person name="Pagni M."/>
            <person name="Penny C."/>
            <person name="Peyraud R."/>
            <person name="Robinson D.G."/>
            <person name="Roche D."/>
            <person name="Rouy Z."/>
            <person name="Saenampechek C."/>
            <person name="Salvignol G."/>
            <person name="Vallenet D."/>
            <person name="Wu Z."/>
            <person name="Marx C.J."/>
            <person name="Vorholt J.A."/>
            <person name="Olson M.V."/>
            <person name="Kaul R."/>
            <person name="Weissenbach J."/>
            <person name="Medigue C."/>
            <person name="Lidstrom M.E."/>
        </authorList>
    </citation>
    <scope>NUCLEOTIDE SEQUENCE [LARGE SCALE GENOMIC DNA]</scope>
    <source>
        <strain evidence="2">DSM 6343 / CIP 106787 / DM4</strain>
    </source>
</reference>
<gene>
    <name evidence="1" type="ORF">METD_I0810</name>
</gene>
<protein>
    <submittedName>
        <fullName evidence="1">Uncharacterized protein</fullName>
    </submittedName>
</protein>
<dbReference type="KEGG" id="mdi:METDI0810"/>
<evidence type="ECO:0000313" key="1">
    <source>
        <dbReference type="EMBL" id="CAX22444.1"/>
    </source>
</evidence>
<proteinExistence type="predicted"/>
<name>C7CC98_METED</name>
<dbReference type="EMBL" id="FP103042">
    <property type="protein sequence ID" value="CAX22444.1"/>
    <property type="molecule type" value="Genomic_DNA"/>
</dbReference>
<dbReference type="AlphaFoldDB" id="C7CC98"/>
<evidence type="ECO:0000313" key="2">
    <source>
        <dbReference type="Proteomes" id="UP000008070"/>
    </source>
</evidence>
<dbReference type="RefSeq" id="WP_015821204.1">
    <property type="nucleotide sequence ID" value="NC_012988.1"/>
</dbReference>
<organism evidence="1 2">
    <name type="scientific">Methylorubrum extorquens (strain DSM 6343 / CIP 106787 / DM4)</name>
    <name type="common">Methylobacterium extorquens</name>
    <dbReference type="NCBI Taxonomy" id="661410"/>
    <lineage>
        <taxon>Bacteria</taxon>
        <taxon>Pseudomonadati</taxon>
        <taxon>Pseudomonadota</taxon>
        <taxon>Alphaproteobacteria</taxon>
        <taxon>Hyphomicrobiales</taxon>
        <taxon>Methylobacteriaceae</taxon>
        <taxon>Methylorubrum</taxon>
    </lineage>
</organism>
<sequence>MFQSNISDIIVVKDGEHVHHVSDEHGNLETLLNTEIEEWLELYVGDNWGLYTVDEDTHEILDEIEEGFWPFTRSAVAFCNANDALAFKLWWY</sequence>